<keyword evidence="2" id="KW-1185">Reference proteome</keyword>
<evidence type="ECO:0000313" key="2">
    <source>
        <dbReference type="Proteomes" id="UP001500418"/>
    </source>
</evidence>
<protein>
    <submittedName>
        <fullName evidence="1">Uncharacterized protein</fullName>
    </submittedName>
</protein>
<gene>
    <name evidence="1" type="ORF">GCM10009575_090340</name>
</gene>
<accession>A0ABN1RJX1</accession>
<name>A0ABN1RJX1_9ACTN</name>
<sequence>MARLSAGLTHHGPRLARLTLSVHDDGEDQALLGAAVFASRGA</sequence>
<dbReference type="Proteomes" id="UP001500418">
    <property type="component" value="Unassembled WGS sequence"/>
</dbReference>
<comment type="caution">
    <text evidence="1">The sequence shown here is derived from an EMBL/GenBank/DDBJ whole genome shotgun (WGS) entry which is preliminary data.</text>
</comment>
<organism evidence="1 2">
    <name type="scientific">Streptomyces rhizosphaericus</name>
    <dbReference type="NCBI Taxonomy" id="114699"/>
    <lineage>
        <taxon>Bacteria</taxon>
        <taxon>Bacillati</taxon>
        <taxon>Actinomycetota</taxon>
        <taxon>Actinomycetes</taxon>
        <taxon>Kitasatosporales</taxon>
        <taxon>Streptomycetaceae</taxon>
        <taxon>Streptomyces</taxon>
        <taxon>Streptomyces violaceusniger group</taxon>
    </lineage>
</organism>
<evidence type="ECO:0000313" key="1">
    <source>
        <dbReference type="EMBL" id="GAA0958585.1"/>
    </source>
</evidence>
<dbReference type="EMBL" id="BAAAID010000111">
    <property type="protein sequence ID" value="GAA0958585.1"/>
    <property type="molecule type" value="Genomic_DNA"/>
</dbReference>
<proteinExistence type="predicted"/>
<reference evidence="1 2" key="1">
    <citation type="journal article" date="2019" name="Int. J. Syst. Evol. Microbiol.">
        <title>The Global Catalogue of Microorganisms (GCM) 10K type strain sequencing project: providing services to taxonomists for standard genome sequencing and annotation.</title>
        <authorList>
            <consortium name="The Broad Institute Genomics Platform"/>
            <consortium name="The Broad Institute Genome Sequencing Center for Infectious Disease"/>
            <person name="Wu L."/>
            <person name="Ma J."/>
        </authorList>
    </citation>
    <scope>NUCLEOTIDE SEQUENCE [LARGE SCALE GENOMIC DNA]</scope>
    <source>
        <strain evidence="1 2">JCM 11444</strain>
    </source>
</reference>